<name>A0A819TV69_9BILA</name>
<evidence type="ECO:0000313" key="1">
    <source>
        <dbReference type="EMBL" id="CAF4087182.1"/>
    </source>
</evidence>
<proteinExistence type="predicted"/>
<protein>
    <submittedName>
        <fullName evidence="1">Uncharacterized protein</fullName>
    </submittedName>
</protein>
<organism evidence="1 2">
    <name type="scientific">Rotaria sordida</name>
    <dbReference type="NCBI Taxonomy" id="392033"/>
    <lineage>
        <taxon>Eukaryota</taxon>
        <taxon>Metazoa</taxon>
        <taxon>Spiralia</taxon>
        <taxon>Gnathifera</taxon>
        <taxon>Rotifera</taxon>
        <taxon>Eurotatoria</taxon>
        <taxon>Bdelloidea</taxon>
        <taxon>Philodinida</taxon>
        <taxon>Philodinidae</taxon>
        <taxon>Rotaria</taxon>
    </lineage>
</organism>
<comment type="caution">
    <text evidence="1">The sequence shown here is derived from an EMBL/GenBank/DDBJ whole genome shotgun (WGS) entry which is preliminary data.</text>
</comment>
<dbReference type="Proteomes" id="UP000663836">
    <property type="component" value="Unassembled WGS sequence"/>
</dbReference>
<accession>A0A819TV69</accession>
<reference evidence="1" key="1">
    <citation type="submission" date="2021-02" db="EMBL/GenBank/DDBJ databases">
        <authorList>
            <person name="Nowell W R."/>
        </authorList>
    </citation>
    <scope>NUCLEOTIDE SEQUENCE</scope>
</reference>
<evidence type="ECO:0000313" key="2">
    <source>
        <dbReference type="Proteomes" id="UP000663836"/>
    </source>
</evidence>
<dbReference type="EMBL" id="CAJOBD010007454">
    <property type="protein sequence ID" value="CAF4087182.1"/>
    <property type="molecule type" value="Genomic_DNA"/>
</dbReference>
<dbReference type="AlphaFoldDB" id="A0A819TV69"/>
<sequence length="122" mass="12989">MFSFGGLGDAGMDAYRGAFRDAYNSSLASYGGVSIGGMNPCLPHLSTIPLPQPCPFPVCSTQVQCIPVPFAQSYPVPFPILIELVYIPICIPVPQLVPQLCPVTVPQLCPVPVPVFGLPQIF</sequence>
<gene>
    <name evidence="1" type="ORF">JBS370_LOCUS31041</name>
</gene>